<feature type="region of interest" description="Disordered" evidence="6">
    <location>
        <begin position="161"/>
        <end position="185"/>
    </location>
</feature>
<dbReference type="PANTHER" id="PTHR30386">
    <property type="entry name" value="MEMBRANE FUSION SUBUNIT OF EMRAB-TOLC MULTIDRUG EFFLUX PUMP"/>
    <property type="match status" value="1"/>
</dbReference>
<dbReference type="AlphaFoldDB" id="A0A841J2X9"/>
<dbReference type="Proteomes" id="UP000552700">
    <property type="component" value="Unassembled WGS sequence"/>
</dbReference>
<evidence type="ECO:0000256" key="4">
    <source>
        <dbReference type="ARBA" id="ARBA00023136"/>
    </source>
</evidence>
<sequence length="382" mass="40274">MGVAFSRTTGALAGDTGKGALLVIGTTSLLTILWFAWFAFGSVAVYESSRFAHVEVTSASRGVSAQSGGRLIATGLYIGRRVRAGEVLAELESEIQKLRLAQAEARLAALPTRVDSLRRQLSGAQQAETAGGRAHSAAVSAAHARAEGALASAEFDKAMARRQRLDSESGGAAPADAERGETQARNAKAISDAMRHDESRISGEADTQRLALAGESARLTAALRMAEGEMAAAQAEVAQLRYELDNRKIRSPIDGVIGDVAVLKLGDMVAGGVRLATVVPDENLHIVASFDAARGLGRLSRGQQGRLRLDGFSWTQYGDFAAQVQRVAGESEGNLLRVELTLKPGSGNQPPLRHGMSGTVDVAIERVSPAILLLRAIGQFLR</sequence>
<dbReference type="PANTHER" id="PTHR30386:SF26">
    <property type="entry name" value="TRANSPORT PROTEIN COMB"/>
    <property type="match status" value="1"/>
</dbReference>
<comment type="caution">
    <text evidence="8">The sequence shown here is derived from an EMBL/GenBank/DDBJ whole genome shotgun (WGS) entry which is preliminary data.</text>
</comment>
<evidence type="ECO:0000256" key="1">
    <source>
        <dbReference type="ARBA" id="ARBA00004167"/>
    </source>
</evidence>
<gene>
    <name evidence="8" type="ORF">FHS92_002787</name>
</gene>
<evidence type="ECO:0000256" key="5">
    <source>
        <dbReference type="SAM" id="Coils"/>
    </source>
</evidence>
<evidence type="ECO:0000256" key="3">
    <source>
        <dbReference type="ARBA" id="ARBA00022989"/>
    </source>
</evidence>
<feature type="coiled-coil region" evidence="5">
    <location>
        <begin position="81"/>
        <end position="120"/>
    </location>
</feature>
<keyword evidence="5" id="KW-0175">Coiled coil</keyword>
<keyword evidence="9" id="KW-1185">Reference proteome</keyword>
<dbReference type="Gene3D" id="1.10.287.470">
    <property type="entry name" value="Helix hairpin bin"/>
    <property type="match status" value="2"/>
</dbReference>
<protein>
    <submittedName>
        <fullName evidence="8">Membrane fusion protein (Multidrug efflux system)</fullName>
    </submittedName>
</protein>
<feature type="compositionally biased region" description="Low complexity" evidence="6">
    <location>
        <begin position="130"/>
        <end position="139"/>
    </location>
</feature>
<evidence type="ECO:0000313" key="9">
    <source>
        <dbReference type="Proteomes" id="UP000552700"/>
    </source>
</evidence>
<evidence type="ECO:0000256" key="7">
    <source>
        <dbReference type="SAM" id="Phobius"/>
    </source>
</evidence>
<reference evidence="8 9" key="1">
    <citation type="submission" date="2020-08" db="EMBL/GenBank/DDBJ databases">
        <title>Genomic Encyclopedia of Type Strains, Phase IV (KMG-IV): sequencing the most valuable type-strain genomes for metagenomic binning, comparative biology and taxonomic classification.</title>
        <authorList>
            <person name="Goeker M."/>
        </authorList>
    </citation>
    <scope>NUCLEOTIDE SEQUENCE [LARGE SCALE GENOMIC DNA]</scope>
    <source>
        <strain evidence="8 9">DSM 102255</strain>
    </source>
</reference>
<keyword evidence="3 7" id="KW-1133">Transmembrane helix</keyword>
<feature type="region of interest" description="Disordered" evidence="6">
    <location>
        <begin position="120"/>
        <end position="139"/>
    </location>
</feature>
<comment type="subcellular location">
    <subcellularLocation>
        <location evidence="1">Membrane</location>
        <topology evidence="1">Single-pass membrane protein</topology>
    </subcellularLocation>
</comment>
<feature type="coiled-coil region" evidence="5">
    <location>
        <begin position="216"/>
        <end position="250"/>
    </location>
</feature>
<dbReference type="SUPFAM" id="SSF111369">
    <property type="entry name" value="HlyD-like secretion proteins"/>
    <property type="match status" value="1"/>
</dbReference>
<dbReference type="Gene3D" id="2.40.30.170">
    <property type="match status" value="1"/>
</dbReference>
<feature type="transmembrane region" description="Helical" evidence="7">
    <location>
        <begin position="20"/>
        <end position="40"/>
    </location>
</feature>
<dbReference type="EMBL" id="JACIJP010000005">
    <property type="protein sequence ID" value="MBB6125030.1"/>
    <property type="molecule type" value="Genomic_DNA"/>
</dbReference>
<evidence type="ECO:0000256" key="2">
    <source>
        <dbReference type="ARBA" id="ARBA00022692"/>
    </source>
</evidence>
<evidence type="ECO:0000313" key="8">
    <source>
        <dbReference type="EMBL" id="MBB6125030.1"/>
    </source>
</evidence>
<dbReference type="Gene3D" id="2.40.50.100">
    <property type="match status" value="2"/>
</dbReference>
<proteinExistence type="predicted"/>
<evidence type="ECO:0000256" key="6">
    <source>
        <dbReference type="SAM" id="MobiDB-lite"/>
    </source>
</evidence>
<dbReference type="GO" id="GO:0016020">
    <property type="term" value="C:membrane"/>
    <property type="evidence" value="ECO:0007669"/>
    <property type="project" value="UniProtKB-SubCell"/>
</dbReference>
<name>A0A841J2X9_9SPHN</name>
<dbReference type="PRINTS" id="PR01490">
    <property type="entry name" value="RTXTOXIND"/>
</dbReference>
<dbReference type="RefSeq" id="WP_221231069.1">
    <property type="nucleotide sequence ID" value="NZ_JACIJP010000005.1"/>
</dbReference>
<accession>A0A841J2X9</accession>
<dbReference type="InterPro" id="IPR050739">
    <property type="entry name" value="MFP"/>
</dbReference>
<organism evidence="8 9">
    <name type="scientific">Sphingobium subterraneum</name>
    <dbReference type="NCBI Taxonomy" id="627688"/>
    <lineage>
        <taxon>Bacteria</taxon>
        <taxon>Pseudomonadati</taxon>
        <taxon>Pseudomonadota</taxon>
        <taxon>Alphaproteobacteria</taxon>
        <taxon>Sphingomonadales</taxon>
        <taxon>Sphingomonadaceae</taxon>
        <taxon>Sphingobium</taxon>
    </lineage>
</organism>
<keyword evidence="4 7" id="KW-0472">Membrane</keyword>
<keyword evidence="2 7" id="KW-0812">Transmembrane</keyword>